<gene>
    <name evidence="1" type="ORF">SLEP1_g32194</name>
</gene>
<comment type="caution">
    <text evidence="1">The sequence shown here is derived from an EMBL/GenBank/DDBJ whole genome shotgun (WGS) entry which is preliminary data.</text>
</comment>
<accession>A0AAV5KCM4</accession>
<proteinExistence type="predicted"/>
<sequence>MSKMAFPSVLSPVFSSSCCWSPLMVKRIIFSMEPNIRSSCFLDSRREGSLSISYCKHRMNQTVGF</sequence>
<dbReference type="Proteomes" id="UP001054252">
    <property type="component" value="Unassembled WGS sequence"/>
</dbReference>
<dbReference type="EMBL" id="BPVZ01000059">
    <property type="protein sequence ID" value="GKV22313.1"/>
    <property type="molecule type" value="Genomic_DNA"/>
</dbReference>
<evidence type="ECO:0000313" key="2">
    <source>
        <dbReference type="Proteomes" id="UP001054252"/>
    </source>
</evidence>
<protein>
    <recommendedName>
        <fullName evidence="3">Secreted protein</fullName>
    </recommendedName>
</protein>
<dbReference type="AlphaFoldDB" id="A0AAV5KCM4"/>
<dbReference type="PROSITE" id="PS51257">
    <property type="entry name" value="PROKAR_LIPOPROTEIN"/>
    <property type="match status" value="1"/>
</dbReference>
<keyword evidence="2" id="KW-1185">Reference proteome</keyword>
<organism evidence="1 2">
    <name type="scientific">Rubroshorea leprosula</name>
    <dbReference type="NCBI Taxonomy" id="152421"/>
    <lineage>
        <taxon>Eukaryota</taxon>
        <taxon>Viridiplantae</taxon>
        <taxon>Streptophyta</taxon>
        <taxon>Embryophyta</taxon>
        <taxon>Tracheophyta</taxon>
        <taxon>Spermatophyta</taxon>
        <taxon>Magnoliopsida</taxon>
        <taxon>eudicotyledons</taxon>
        <taxon>Gunneridae</taxon>
        <taxon>Pentapetalae</taxon>
        <taxon>rosids</taxon>
        <taxon>malvids</taxon>
        <taxon>Malvales</taxon>
        <taxon>Dipterocarpaceae</taxon>
        <taxon>Rubroshorea</taxon>
    </lineage>
</organism>
<evidence type="ECO:0008006" key="3">
    <source>
        <dbReference type="Google" id="ProtNLM"/>
    </source>
</evidence>
<evidence type="ECO:0000313" key="1">
    <source>
        <dbReference type="EMBL" id="GKV22313.1"/>
    </source>
</evidence>
<reference evidence="1 2" key="1">
    <citation type="journal article" date="2021" name="Commun. Biol.">
        <title>The genome of Shorea leprosula (Dipterocarpaceae) highlights the ecological relevance of drought in aseasonal tropical rainforests.</title>
        <authorList>
            <person name="Ng K.K.S."/>
            <person name="Kobayashi M.J."/>
            <person name="Fawcett J.A."/>
            <person name="Hatakeyama M."/>
            <person name="Paape T."/>
            <person name="Ng C.H."/>
            <person name="Ang C.C."/>
            <person name="Tnah L.H."/>
            <person name="Lee C.T."/>
            <person name="Nishiyama T."/>
            <person name="Sese J."/>
            <person name="O'Brien M.J."/>
            <person name="Copetti D."/>
            <person name="Mohd Noor M.I."/>
            <person name="Ong R.C."/>
            <person name="Putra M."/>
            <person name="Sireger I.Z."/>
            <person name="Indrioko S."/>
            <person name="Kosugi Y."/>
            <person name="Izuno A."/>
            <person name="Isagi Y."/>
            <person name="Lee S.L."/>
            <person name="Shimizu K.K."/>
        </authorList>
    </citation>
    <scope>NUCLEOTIDE SEQUENCE [LARGE SCALE GENOMIC DNA]</scope>
    <source>
        <strain evidence="1">214</strain>
    </source>
</reference>
<name>A0AAV5KCM4_9ROSI</name>